<dbReference type="GO" id="GO:0016491">
    <property type="term" value="F:oxidoreductase activity"/>
    <property type="evidence" value="ECO:0007669"/>
    <property type="project" value="InterPro"/>
</dbReference>
<keyword evidence="2" id="KW-0285">Flavoprotein</keyword>
<accession>Q0AVX3</accession>
<evidence type="ECO:0000259" key="4">
    <source>
        <dbReference type="Pfam" id="PF07992"/>
    </source>
</evidence>
<keyword evidence="6" id="KW-1185">Reference proteome</keyword>
<evidence type="ECO:0000256" key="3">
    <source>
        <dbReference type="ARBA" id="ARBA00022827"/>
    </source>
</evidence>
<dbReference type="Gene3D" id="3.50.50.60">
    <property type="entry name" value="FAD/NAD(P)-binding domain"/>
    <property type="match status" value="2"/>
</dbReference>
<dbReference type="PRINTS" id="PR00469">
    <property type="entry name" value="PNDRDTASEII"/>
</dbReference>
<dbReference type="SUPFAM" id="SSF51905">
    <property type="entry name" value="FAD/NAD(P)-binding domain"/>
    <property type="match status" value="1"/>
</dbReference>
<evidence type="ECO:0000313" key="5">
    <source>
        <dbReference type="EMBL" id="ABI69131.1"/>
    </source>
</evidence>
<dbReference type="InterPro" id="IPR023753">
    <property type="entry name" value="FAD/NAD-binding_dom"/>
</dbReference>
<dbReference type="OrthoDB" id="9807946at2"/>
<dbReference type="RefSeq" id="WP_011641226.1">
    <property type="nucleotide sequence ID" value="NC_008346.1"/>
</dbReference>
<dbReference type="PANTHER" id="PTHR43429:SF3">
    <property type="entry name" value="NITRITE REDUCTASE [NAD(P)H]"/>
    <property type="match status" value="1"/>
</dbReference>
<dbReference type="PANTHER" id="PTHR43429">
    <property type="entry name" value="PYRIDINE NUCLEOTIDE-DISULFIDE OXIDOREDUCTASE DOMAIN-CONTAINING"/>
    <property type="match status" value="1"/>
</dbReference>
<evidence type="ECO:0000256" key="1">
    <source>
        <dbReference type="ARBA" id="ARBA00001974"/>
    </source>
</evidence>
<evidence type="ECO:0000313" key="6">
    <source>
        <dbReference type="Proteomes" id="UP000001968"/>
    </source>
</evidence>
<dbReference type="Pfam" id="PF07992">
    <property type="entry name" value="Pyr_redox_2"/>
    <property type="match status" value="1"/>
</dbReference>
<dbReference type="STRING" id="335541.Swol_1833"/>
<dbReference type="PRINTS" id="PR00368">
    <property type="entry name" value="FADPNR"/>
</dbReference>
<protein>
    <submittedName>
        <fullName evidence="5">NADH oxidase</fullName>
    </submittedName>
</protein>
<organism evidence="5 6">
    <name type="scientific">Syntrophomonas wolfei subsp. wolfei (strain DSM 2245B / Goettingen)</name>
    <dbReference type="NCBI Taxonomy" id="335541"/>
    <lineage>
        <taxon>Bacteria</taxon>
        <taxon>Bacillati</taxon>
        <taxon>Bacillota</taxon>
        <taxon>Clostridia</taxon>
        <taxon>Eubacteriales</taxon>
        <taxon>Syntrophomonadaceae</taxon>
        <taxon>Syntrophomonas</taxon>
    </lineage>
</organism>
<feature type="domain" description="FAD/NAD(P)-binding" evidence="4">
    <location>
        <begin position="1"/>
        <end position="278"/>
    </location>
</feature>
<sequence length="412" mass="45124">MRIIIIGNGAAGNQAAQTIQNYDPEAEITILGAESIPFYSACALPDYLAGWIKRDQLFLRSSLDRHRVEIRLGQAVEDIKPDRQAVSAGGELLLYDRLIIASGSRPVLPNIPGTGLPGNFVIKSVYDIDRILSYNPRRIAVIGSGNIGIEAAEALASRGCQVSIIEMMPRIMPRLFDQQPAMLIRNILEENGIEIHTGEKAREVIGKNRVEGLITDCRRISCDAVIWAAGVRQNTELARAAGIEIGGLGGIKVDSQMKTSHPAIYACGDCVETSDLLTGKPALCLLWSCAKAQAEIAARNCLGEEIVYPGALKLIAEEAYGKPCMAAGLLEEELDRTGLKIIEKETENAYHRILIKNERIMGIQAVGSMEAMGPLLYFMKKMIRPSEIKRIVNSPALLKNMPWMLAIDKYLQ</sequence>
<evidence type="ECO:0000256" key="2">
    <source>
        <dbReference type="ARBA" id="ARBA00022630"/>
    </source>
</evidence>
<dbReference type="AlphaFoldDB" id="Q0AVX3"/>
<dbReference type="HOGENOM" id="CLU_003291_4_4_9"/>
<dbReference type="InterPro" id="IPR036188">
    <property type="entry name" value="FAD/NAD-bd_sf"/>
</dbReference>
<name>Q0AVX3_SYNWW</name>
<proteinExistence type="predicted"/>
<dbReference type="Proteomes" id="UP000001968">
    <property type="component" value="Chromosome"/>
</dbReference>
<comment type="cofactor">
    <cofactor evidence="1">
        <name>FAD</name>
        <dbReference type="ChEBI" id="CHEBI:57692"/>
    </cofactor>
</comment>
<dbReference type="KEGG" id="swo:Swol_1833"/>
<dbReference type="InterPro" id="IPR050260">
    <property type="entry name" value="FAD-bd_OxRdtase"/>
</dbReference>
<dbReference type="EMBL" id="CP000448">
    <property type="protein sequence ID" value="ABI69131.1"/>
    <property type="molecule type" value="Genomic_DNA"/>
</dbReference>
<dbReference type="eggNOG" id="COG1251">
    <property type="taxonomic scope" value="Bacteria"/>
</dbReference>
<gene>
    <name evidence="5" type="ordered locus">Swol_1833</name>
</gene>
<reference evidence="6" key="1">
    <citation type="journal article" date="2010" name="Environ. Microbiol.">
        <title>The genome of Syntrophomonas wolfei: new insights into syntrophic metabolism and biohydrogen production.</title>
        <authorList>
            <person name="Sieber J.R."/>
            <person name="Sims D.R."/>
            <person name="Han C."/>
            <person name="Kim E."/>
            <person name="Lykidis A."/>
            <person name="Lapidus A.L."/>
            <person name="McDonnald E."/>
            <person name="Rohlin L."/>
            <person name="Culley D.E."/>
            <person name="Gunsalus R."/>
            <person name="McInerney M.J."/>
        </authorList>
    </citation>
    <scope>NUCLEOTIDE SEQUENCE [LARGE SCALE GENOMIC DNA]</scope>
    <source>
        <strain evidence="6">DSM 2245B / Goettingen</strain>
    </source>
</reference>
<keyword evidence="3" id="KW-0274">FAD</keyword>